<sequence length="352" mass="39305">MGQSISAVIASVDQQEERRKEANDALNALFTIATQRADIFYERVRNAGYDPSTVPISRVIYRYQYIHCGVSKNPAGIKDAISGALENFCSGEILNGVTKIIGSSLDVLMGNYSANQSSTTTSVLSTGTLGGLARIDTDLYSYRFTSSSLSSITEDVLVASIVISSCDIKNLTRNDIASIIQVIYNSVGAEEMRKIQAILLDAIFPPQVGIRSFGAEEHQPNPLANLGLVTNDNWSITRINGQKVPIIPIVRYSDLDEIRDRYNNIDGHDKVVEEQLEKDFLEVNKHDSDLNGHTNGTYERHHHHPKREEFEILPMVEYEWETGDVRKSWEELGLKAKALVTSRWVKLLTFNP</sequence>
<evidence type="ECO:0000313" key="3">
    <source>
        <dbReference type="Proteomes" id="UP000235786"/>
    </source>
</evidence>
<dbReference type="OrthoDB" id="4757738at2759"/>
<feature type="region of interest" description="Disordered" evidence="1">
    <location>
        <begin position="286"/>
        <end position="305"/>
    </location>
</feature>
<protein>
    <submittedName>
        <fullName evidence="2">Uncharacterized protein</fullName>
    </submittedName>
</protein>
<dbReference type="EMBL" id="KZ613959">
    <property type="protein sequence ID" value="PMD32302.1"/>
    <property type="molecule type" value="Genomic_DNA"/>
</dbReference>
<name>A0A2J6R1A7_HYAVF</name>
<dbReference type="STRING" id="1149755.A0A2J6R1A7"/>
<dbReference type="AlphaFoldDB" id="A0A2J6R1A7"/>
<keyword evidence="3" id="KW-1185">Reference proteome</keyword>
<proteinExistence type="predicted"/>
<organism evidence="2 3">
    <name type="scientific">Hyaloscypha variabilis (strain UAMH 11265 / GT02V1 / F)</name>
    <name type="common">Meliniomyces variabilis</name>
    <dbReference type="NCBI Taxonomy" id="1149755"/>
    <lineage>
        <taxon>Eukaryota</taxon>
        <taxon>Fungi</taxon>
        <taxon>Dikarya</taxon>
        <taxon>Ascomycota</taxon>
        <taxon>Pezizomycotina</taxon>
        <taxon>Leotiomycetes</taxon>
        <taxon>Helotiales</taxon>
        <taxon>Hyaloscyphaceae</taxon>
        <taxon>Hyaloscypha</taxon>
        <taxon>Hyaloscypha variabilis</taxon>
    </lineage>
</organism>
<accession>A0A2J6R1A7</accession>
<gene>
    <name evidence="2" type="ORF">L207DRAFT_499969</name>
</gene>
<evidence type="ECO:0000256" key="1">
    <source>
        <dbReference type="SAM" id="MobiDB-lite"/>
    </source>
</evidence>
<evidence type="ECO:0000313" key="2">
    <source>
        <dbReference type="EMBL" id="PMD32302.1"/>
    </source>
</evidence>
<reference evidence="2 3" key="1">
    <citation type="submission" date="2016-04" db="EMBL/GenBank/DDBJ databases">
        <title>A degradative enzymes factory behind the ericoid mycorrhizal symbiosis.</title>
        <authorList>
            <consortium name="DOE Joint Genome Institute"/>
            <person name="Martino E."/>
            <person name="Morin E."/>
            <person name="Grelet G."/>
            <person name="Kuo A."/>
            <person name="Kohler A."/>
            <person name="Daghino S."/>
            <person name="Barry K."/>
            <person name="Choi C."/>
            <person name="Cichocki N."/>
            <person name="Clum A."/>
            <person name="Copeland A."/>
            <person name="Hainaut M."/>
            <person name="Haridas S."/>
            <person name="Labutti K."/>
            <person name="Lindquist E."/>
            <person name="Lipzen A."/>
            <person name="Khouja H.-R."/>
            <person name="Murat C."/>
            <person name="Ohm R."/>
            <person name="Olson A."/>
            <person name="Spatafora J."/>
            <person name="Veneault-Fourrey C."/>
            <person name="Henrissat B."/>
            <person name="Grigoriev I."/>
            <person name="Martin F."/>
            <person name="Perotto S."/>
        </authorList>
    </citation>
    <scope>NUCLEOTIDE SEQUENCE [LARGE SCALE GENOMIC DNA]</scope>
    <source>
        <strain evidence="2 3">F</strain>
    </source>
</reference>
<dbReference type="Proteomes" id="UP000235786">
    <property type="component" value="Unassembled WGS sequence"/>
</dbReference>